<sequence>MMPDPECCSAGVKTQILQKLNTIALSPKSHSAGKLYATSSKKDICDLFRDAYVRPLPQETYRKGETRKHYKGNLQEEGNR</sequence>
<name>A0A2P5B5Y5_PARAD</name>
<gene>
    <name evidence="2" type="ORF">PanWU01x14_268720</name>
</gene>
<dbReference type="Proteomes" id="UP000237105">
    <property type="component" value="Unassembled WGS sequence"/>
</dbReference>
<proteinExistence type="predicted"/>
<comment type="caution">
    <text evidence="2">The sequence shown here is derived from an EMBL/GenBank/DDBJ whole genome shotgun (WGS) entry which is preliminary data.</text>
</comment>
<evidence type="ECO:0000313" key="2">
    <source>
        <dbReference type="EMBL" id="PON44208.1"/>
    </source>
</evidence>
<protein>
    <submittedName>
        <fullName evidence="2">Uncharacterized protein</fullName>
    </submittedName>
</protein>
<dbReference type="EMBL" id="JXTB01000355">
    <property type="protein sequence ID" value="PON44208.1"/>
    <property type="molecule type" value="Genomic_DNA"/>
</dbReference>
<feature type="region of interest" description="Disordered" evidence="1">
    <location>
        <begin position="58"/>
        <end position="80"/>
    </location>
</feature>
<dbReference type="AlphaFoldDB" id="A0A2P5B5Y5"/>
<evidence type="ECO:0000256" key="1">
    <source>
        <dbReference type="SAM" id="MobiDB-lite"/>
    </source>
</evidence>
<evidence type="ECO:0000313" key="3">
    <source>
        <dbReference type="Proteomes" id="UP000237105"/>
    </source>
</evidence>
<keyword evidence="3" id="KW-1185">Reference proteome</keyword>
<reference evidence="3" key="1">
    <citation type="submission" date="2016-06" db="EMBL/GenBank/DDBJ databases">
        <title>Parallel loss of symbiosis genes in relatives of nitrogen-fixing non-legume Parasponia.</title>
        <authorList>
            <person name="Van Velzen R."/>
            <person name="Holmer R."/>
            <person name="Bu F."/>
            <person name="Rutten L."/>
            <person name="Van Zeijl A."/>
            <person name="Liu W."/>
            <person name="Santuari L."/>
            <person name="Cao Q."/>
            <person name="Sharma T."/>
            <person name="Shen D."/>
            <person name="Roswanjaya Y."/>
            <person name="Wardhani T."/>
            <person name="Kalhor M.S."/>
            <person name="Jansen J."/>
            <person name="Van den Hoogen J."/>
            <person name="Gungor B."/>
            <person name="Hartog M."/>
            <person name="Hontelez J."/>
            <person name="Verver J."/>
            <person name="Yang W.-C."/>
            <person name="Schijlen E."/>
            <person name="Repin R."/>
            <person name="Schilthuizen M."/>
            <person name="Schranz E."/>
            <person name="Heidstra R."/>
            <person name="Miyata K."/>
            <person name="Fedorova E."/>
            <person name="Kohlen W."/>
            <person name="Bisseling T."/>
            <person name="Smit S."/>
            <person name="Geurts R."/>
        </authorList>
    </citation>
    <scope>NUCLEOTIDE SEQUENCE [LARGE SCALE GENOMIC DNA]</scope>
    <source>
        <strain evidence="3">cv. WU1-14</strain>
    </source>
</reference>
<organism evidence="2 3">
    <name type="scientific">Parasponia andersonii</name>
    <name type="common">Sponia andersonii</name>
    <dbReference type="NCBI Taxonomy" id="3476"/>
    <lineage>
        <taxon>Eukaryota</taxon>
        <taxon>Viridiplantae</taxon>
        <taxon>Streptophyta</taxon>
        <taxon>Embryophyta</taxon>
        <taxon>Tracheophyta</taxon>
        <taxon>Spermatophyta</taxon>
        <taxon>Magnoliopsida</taxon>
        <taxon>eudicotyledons</taxon>
        <taxon>Gunneridae</taxon>
        <taxon>Pentapetalae</taxon>
        <taxon>rosids</taxon>
        <taxon>fabids</taxon>
        <taxon>Rosales</taxon>
        <taxon>Cannabaceae</taxon>
        <taxon>Parasponia</taxon>
    </lineage>
</organism>
<accession>A0A2P5B5Y5</accession>